<dbReference type="SUPFAM" id="SSF52540">
    <property type="entry name" value="P-loop containing nucleoside triphosphate hydrolases"/>
    <property type="match status" value="1"/>
</dbReference>
<keyword evidence="6" id="KW-0269">Exonuclease</keyword>
<keyword evidence="4 14" id="KW-0378">Hydrolase</keyword>
<dbReference type="PANTHER" id="PTHR11070">
    <property type="entry name" value="UVRD / RECB / PCRA DNA HELICASE FAMILY MEMBER"/>
    <property type="match status" value="1"/>
</dbReference>
<name>A0A830GQZ8_9EURY</name>
<keyword evidence="5 14" id="KW-0347">Helicase</keyword>
<keyword evidence="18" id="KW-1185">Reference proteome</keyword>
<dbReference type="GO" id="GO:0005524">
    <property type="term" value="F:ATP binding"/>
    <property type="evidence" value="ECO:0007669"/>
    <property type="project" value="UniProtKB-UniRule"/>
</dbReference>
<evidence type="ECO:0000313" key="17">
    <source>
        <dbReference type="EMBL" id="GGN97374.1"/>
    </source>
</evidence>
<protein>
    <recommendedName>
        <fullName evidence="12">DNA 3'-5' helicase</fullName>
        <ecNumber evidence="12">5.6.2.4</ecNumber>
    </recommendedName>
</protein>
<dbReference type="Gene3D" id="3.40.50.300">
    <property type="entry name" value="P-loop containing nucleotide triphosphate hydrolases"/>
    <property type="match status" value="3"/>
</dbReference>
<reference evidence="17" key="1">
    <citation type="journal article" date="2014" name="Int. J. Syst. Evol. Microbiol.">
        <title>Complete genome sequence of Corynebacterium casei LMG S-19264T (=DSM 44701T), isolated from a smear-ripened cheese.</title>
        <authorList>
            <consortium name="US DOE Joint Genome Institute (JGI-PGF)"/>
            <person name="Walter F."/>
            <person name="Albersmeier A."/>
            <person name="Kalinowski J."/>
            <person name="Ruckert C."/>
        </authorList>
    </citation>
    <scope>NUCLEOTIDE SEQUENCE</scope>
    <source>
        <strain evidence="17">JCM 17820</strain>
    </source>
</reference>
<proteinExistence type="predicted"/>
<feature type="domain" description="UvrD-like helicase ATP-binding" evidence="15">
    <location>
        <begin position="17"/>
        <end position="426"/>
    </location>
</feature>
<dbReference type="InterPro" id="IPR014017">
    <property type="entry name" value="DNA_helicase_UvrD-like_C"/>
</dbReference>
<dbReference type="GO" id="GO:0043138">
    <property type="term" value="F:3'-5' DNA helicase activity"/>
    <property type="evidence" value="ECO:0007669"/>
    <property type="project" value="UniProtKB-EC"/>
</dbReference>
<dbReference type="Gene3D" id="1.10.486.10">
    <property type="entry name" value="PCRA, domain 4"/>
    <property type="match status" value="1"/>
</dbReference>
<dbReference type="InterPro" id="IPR000212">
    <property type="entry name" value="DNA_helicase_UvrD/REP"/>
</dbReference>
<dbReference type="EMBL" id="BMOU01000004">
    <property type="protein sequence ID" value="GGN97374.1"/>
    <property type="molecule type" value="Genomic_DNA"/>
</dbReference>
<evidence type="ECO:0000256" key="12">
    <source>
        <dbReference type="ARBA" id="ARBA00034808"/>
    </source>
</evidence>
<evidence type="ECO:0000256" key="9">
    <source>
        <dbReference type="ARBA" id="ARBA00023204"/>
    </source>
</evidence>
<dbReference type="GO" id="GO:0000725">
    <property type="term" value="P:recombinational repair"/>
    <property type="evidence" value="ECO:0007669"/>
    <property type="project" value="TreeGrafter"/>
</dbReference>
<evidence type="ECO:0000256" key="11">
    <source>
        <dbReference type="ARBA" id="ARBA00034617"/>
    </source>
</evidence>
<evidence type="ECO:0000256" key="6">
    <source>
        <dbReference type="ARBA" id="ARBA00022839"/>
    </source>
</evidence>
<dbReference type="PANTHER" id="PTHR11070:SF2">
    <property type="entry name" value="ATP-DEPENDENT DNA HELICASE SRS2"/>
    <property type="match status" value="1"/>
</dbReference>
<accession>A0A830GQZ8</accession>
<dbReference type="PROSITE" id="PS51217">
    <property type="entry name" value="UVRD_HELICASE_CTER"/>
    <property type="match status" value="1"/>
</dbReference>
<evidence type="ECO:0000256" key="2">
    <source>
        <dbReference type="ARBA" id="ARBA00022741"/>
    </source>
</evidence>
<dbReference type="Gene3D" id="3.90.320.10">
    <property type="match status" value="1"/>
</dbReference>
<keyword evidence="3" id="KW-0227">DNA damage</keyword>
<evidence type="ECO:0000256" key="14">
    <source>
        <dbReference type="PROSITE-ProRule" id="PRU00560"/>
    </source>
</evidence>
<dbReference type="AlphaFoldDB" id="A0A830GQZ8"/>
<dbReference type="GO" id="GO:0004527">
    <property type="term" value="F:exonuclease activity"/>
    <property type="evidence" value="ECO:0007669"/>
    <property type="project" value="UniProtKB-KW"/>
</dbReference>
<comment type="catalytic activity">
    <reaction evidence="11">
        <text>Couples ATP hydrolysis with the unwinding of duplex DNA by translocating in the 3'-5' direction.</text>
        <dbReference type="EC" id="5.6.2.4"/>
    </reaction>
</comment>
<keyword evidence="2 14" id="KW-0547">Nucleotide-binding</keyword>
<keyword evidence="10" id="KW-0413">Isomerase</keyword>
<gene>
    <name evidence="17" type="ORF">GCM10009030_26580</name>
</gene>
<evidence type="ECO:0000256" key="7">
    <source>
        <dbReference type="ARBA" id="ARBA00022840"/>
    </source>
</evidence>
<feature type="binding site" evidence="14">
    <location>
        <begin position="38"/>
        <end position="45"/>
    </location>
    <ligand>
        <name>ATP</name>
        <dbReference type="ChEBI" id="CHEBI:30616"/>
    </ligand>
</feature>
<dbReference type="InterPro" id="IPR027417">
    <property type="entry name" value="P-loop_NTPase"/>
</dbReference>
<feature type="domain" description="UvrD-like helicase C-terminal" evidence="16">
    <location>
        <begin position="439"/>
        <end position="731"/>
    </location>
</feature>
<evidence type="ECO:0000256" key="8">
    <source>
        <dbReference type="ARBA" id="ARBA00023125"/>
    </source>
</evidence>
<dbReference type="InterPro" id="IPR038726">
    <property type="entry name" value="PDDEXK_AddAB-type"/>
</dbReference>
<dbReference type="EC" id="5.6.2.4" evidence="12"/>
<keyword evidence="8" id="KW-0238">DNA-binding</keyword>
<evidence type="ECO:0000256" key="5">
    <source>
        <dbReference type="ARBA" id="ARBA00022806"/>
    </source>
</evidence>
<dbReference type="Pfam" id="PF12705">
    <property type="entry name" value="PDDEXK_1"/>
    <property type="match status" value="1"/>
</dbReference>
<reference evidence="17" key="2">
    <citation type="submission" date="2020-09" db="EMBL/GenBank/DDBJ databases">
        <authorList>
            <person name="Sun Q."/>
            <person name="Ohkuma M."/>
        </authorList>
    </citation>
    <scope>NUCLEOTIDE SEQUENCE</scope>
    <source>
        <strain evidence="17">JCM 17820</strain>
    </source>
</reference>
<dbReference type="Pfam" id="PF00580">
    <property type="entry name" value="UvrD-helicase"/>
    <property type="match status" value="1"/>
</dbReference>
<evidence type="ECO:0000256" key="4">
    <source>
        <dbReference type="ARBA" id="ARBA00022801"/>
    </source>
</evidence>
<dbReference type="Pfam" id="PF13361">
    <property type="entry name" value="UvrD_C"/>
    <property type="match status" value="1"/>
</dbReference>
<keyword evidence="1" id="KW-0540">Nuclease</keyword>
<evidence type="ECO:0000256" key="10">
    <source>
        <dbReference type="ARBA" id="ARBA00023235"/>
    </source>
</evidence>
<dbReference type="PROSITE" id="PS51198">
    <property type="entry name" value="UVRD_HELICASE_ATP_BIND"/>
    <property type="match status" value="1"/>
</dbReference>
<evidence type="ECO:0000256" key="3">
    <source>
        <dbReference type="ARBA" id="ARBA00022763"/>
    </source>
</evidence>
<evidence type="ECO:0000259" key="15">
    <source>
        <dbReference type="PROSITE" id="PS51198"/>
    </source>
</evidence>
<evidence type="ECO:0000259" key="16">
    <source>
        <dbReference type="PROSITE" id="PS51217"/>
    </source>
</evidence>
<dbReference type="InterPro" id="IPR011604">
    <property type="entry name" value="PDDEXK-like_dom_sf"/>
</dbReference>
<keyword evidence="9" id="KW-0234">DNA repair</keyword>
<sequence length="1169" mass="127862">MTEKRTGETDSPIRLQNAQADIRDAYFDHESGLFTLSCVPGAGKSTVAYRIAPDDILRRYVAGDPTPEQHIAVVSFNRDEAADIVPEVCKQLRTIVEHDLTPVASEVSGAEVESLVQRVQRAPFVGTIDSLLRGVLQEFVYAVGFDGMPSVGNEALLKRVHADCYERLATDPSHAARLEALDAAYESGEYVDGIADMLERAVTYCRDRRLSTAAFERELERTRASVYDGRPESFEDIVAAVERVVGAVDVGESVRAAVDGTDRDRLVAADQHLYDEWGVRIEDFTALFSAYRAAYRELTREYGVVSHTDVAYLVASYFDETIADADCVGRVDDAHRQRVRKRYRGRLRSVIIDEAQDVSAIQHAALSHLVGPEMRVFACGDVRQSIYRWRHADPTLFQSAARDGEYLGVDWPTHRNETATTTYRCVPDVAAAVDAVAAPMFGDESRGDVGDLETAFPSLDPARDGTDETAVHVASFSSNHRPGSAEWVHPEDGGGEADVLATHLAKGLADGTFTDDGGDPLDITVLFRRGTRMGDYEAAFEAAGLRVRNASEPLFDHPAVEAVLDVCDWLAGPGSPERTRELVTGSGLGLASLADVFETHGWDVDAVLDAADELEASQERTLTGLQQLRDRRDAAEMRPASTYLEDVAERLALRSDSNECLPDTDTRQRIAALDALVETVAEWETDEYYGPQELTDLVAPFRETPSDGPAQPSASGSTYDVAFRTIHRAKGDEADVVAVADPGFDIWSQGPVHRRFVTQGPVAGLAPPTNTEVPTDIDVPPFVGGLYTPDSGRTRDVGLRWATARWRNTVTGAADSGGLVGPDRLQRVVENELAEAWRLLYVALTRPRDHLVVPLPRSLPGDCPRDRWIETLRDGLGFDGGIDSYTLSTPSGEVAVGVNDVDALATRERDSGSPPDPDVAVTPPRRSCLDPWVPRFCNPSTMYPLTADPDAHVLAHLLGDPLHTAANEVPDDLPLHFDALGPESVGTCLHEVVTRLVTRGVPEADLRAMDAGVRRVFDEVVHDTASGIGEDELAALWTFFGDVVEDLLASSLWERLQRAESVRVEHPVDGLVSVADVEVEVHGKPDFVVDLPSGERYVTDVKIALAEPTAETRRRYDLQVSAYAYLFERENGSSGAVRPTIETFGVTRETVTPSWPPEVVERRVQSLLE</sequence>
<evidence type="ECO:0000256" key="1">
    <source>
        <dbReference type="ARBA" id="ARBA00022722"/>
    </source>
</evidence>
<keyword evidence="7 14" id="KW-0067">ATP-binding</keyword>
<comment type="catalytic activity">
    <reaction evidence="13">
        <text>ATP + H2O = ADP + phosphate + H(+)</text>
        <dbReference type="Rhea" id="RHEA:13065"/>
        <dbReference type="ChEBI" id="CHEBI:15377"/>
        <dbReference type="ChEBI" id="CHEBI:15378"/>
        <dbReference type="ChEBI" id="CHEBI:30616"/>
        <dbReference type="ChEBI" id="CHEBI:43474"/>
        <dbReference type="ChEBI" id="CHEBI:456216"/>
        <dbReference type="EC" id="5.6.2.4"/>
    </reaction>
</comment>
<dbReference type="RefSeq" id="WP_188998636.1">
    <property type="nucleotide sequence ID" value="NZ_BMOU01000004.1"/>
</dbReference>
<organism evidence="17 18">
    <name type="scientific">Haloarcula pellucida</name>
    <dbReference type="NCBI Taxonomy" id="1427151"/>
    <lineage>
        <taxon>Archaea</taxon>
        <taxon>Methanobacteriati</taxon>
        <taxon>Methanobacteriota</taxon>
        <taxon>Stenosarchaea group</taxon>
        <taxon>Halobacteria</taxon>
        <taxon>Halobacteriales</taxon>
        <taxon>Haloarculaceae</taxon>
        <taxon>Haloarcula</taxon>
    </lineage>
</organism>
<dbReference type="InterPro" id="IPR014016">
    <property type="entry name" value="UvrD-like_ATP-bd"/>
</dbReference>
<comment type="caution">
    <text evidence="17">The sequence shown here is derived from an EMBL/GenBank/DDBJ whole genome shotgun (WGS) entry which is preliminary data.</text>
</comment>
<dbReference type="Proteomes" id="UP000605784">
    <property type="component" value="Unassembled WGS sequence"/>
</dbReference>
<evidence type="ECO:0000313" key="18">
    <source>
        <dbReference type="Proteomes" id="UP000605784"/>
    </source>
</evidence>
<evidence type="ECO:0000256" key="13">
    <source>
        <dbReference type="ARBA" id="ARBA00048988"/>
    </source>
</evidence>
<dbReference type="GO" id="GO:0003677">
    <property type="term" value="F:DNA binding"/>
    <property type="evidence" value="ECO:0007669"/>
    <property type="project" value="UniProtKB-KW"/>
</dbReference>